<keyword evidence="2" id="KW-0863">Zinc-finger</keyword>
<keyword evidence="1" id="KW-0479">Metal-binding</keyword>
<evidence type="ECO:0000259" key="5">
    <source>
        <dbReference type="SMART" id="SM00154"/>
    </source>
</evidence>
<protein>
    <recommendedName>
        <fullName evidence="5">AN1-type domain-containing protein</fullName>
    </recommendedName>
</protein>
<feature type="compositionally biased region" description="Low complexity" evidence="4">
    <location>
        <begin position="141"/>
        <end position="157"/>
    </location>
</feature>
<dbReference type="Gene3D" id="4.10.1110.10">
    <property type="entry name" value="AN1-like Zinc finger"/>
    <property type="match status" value="1"/>
</dbReference>
<dbReference type="InterPro" id="IPR035896">
    <property type="entry name" value="AN1-like_Znf"/>
</dbReference>
<comment type="caution">
    <text evidence="6">The sequence shown here is derived from an EMBL/GenBank/DDBJ whole genome shotgun (WGS) entry which is preliminary data.</text>
</comment>
<keyword evidence="3" id="KW-0862">Zinc</keyword>
<dbReference type="InterPro" id="IPR000058">
    <property type="entry name" value="Znf_AN1"/>
</dbReference>
<accession>A0A2N5SAY2</accession>
<evidence type="ECO:0000256" key="3">
    <source>
        <dbReference type="ARBA" id="ARBA00022833"/>
    </source>
</evidence>
<evidence type="ECO:0000256" key="2">
    <source>
        <dbReference type="ARBA" id="ARBA00022771"/>
    </source>
</evidence>
<organism evidence="6 7">
    <name type="scientific">Puccinia coronata f. sp. avenae</name>
    <dbReference type="NCBI Taxonomy" id="200324"/>
    <lineage>
        <taxon>Eukaryota</taxon>
        <taxon>Fungi</taxon>
        <taxon>Dikarya</taxon>
        <taxon>Basidiomycota</taxon>
        <taxon>Pucciniomycotina</taxon>
        <taxon>Pucciniomycetes</taxon>
        <taxon>Pucciniales</taxon>
        <taxon>Pucciniaceae</taxon>
        <taxon>Puccinia</taxon>
    </lineage>
</organism>
<feature type="region of interest" description="Disordered" evidence="4">
    <location>
        <begin position="1"/>
        <end position="31"/>
    </location>
</feature>
<dbReference type="EMBL" id="PGCI01000964">
    <property type="protein sequence ID" value="PLW10421.1"/>
    <property type="molecule type" value="Genomic_DNA"/>
</dbReference>
<proteinExistence type="predicted"/>
<dbReference type="SUPFAM" id="SSF118310">
    <property type="entry name" value="AN1-like Zinc finger"/>
    <property type="match status" value="1"/>
</dbReference>
<sequence>MPSPTHQKLNAAGIEPTISRSHKGENSSYVEGERLTTGPCWTLATRKRVMLGWLRGGYAAGGGRPWGGVGDGRDESLAGLACVFMLAPPGDCTSPPRTTPTRLPHSPASIPSIPPLPAMAPQLLLSLPFPGSPTMVLAPPSSASTSSSSYSSSSSSSSSRETQILESVCLQNQLPLSFASHLRLSRAGRPWDGSLLDNDLLNQPFLTAEVAMRLRGGGPKKRCQHAKNSVTESQCSQPALRLVGDCPHCTLPFCSRHRLPEDHACLNMSSCREAAFAKNKAKLESERTVVSKMSFQL</sequence>
<dbReference type="GO" id="GO:0008270">
    <property type="term" value="F:zinc ion binding"/>
    <property type="evidence" value="ECO:0007669"/>
    <property type="project" value="UniProtKB-KW"/>
</dbReference>
<dbReference type="Pfam" id="PF01428">
    <property type="entry name" value="zf-AN1"/>
    <property type="match status" value="1"/>
</dbReference>
<dbReference type="Proteomes" id="UP000235392">
    <property type="component" value="Unassembled WGS sequence"/>
</dbReference>
<evidence type="ECO:0000313" key="7">
    <source>
        <dbReference type="Proteomes" id="UP000235392"/>
    </source>
</evidence>
<dbReference type="AlphaFoldDB" id="A0A2N5SAY2"/>
<gene>
    <name evidence="6" type="ORF">PCASD_23727</name>
</gene>
<evidence type="ECO:0000256" key="1">
    <source>
        <dbReference type="ARBA" id="ARBA00022723"/>
    </source>
</evidence>
<feature type="domain" description="AN1-type" evidence="5">
    <location>
        <begin position="233"/>
        <end position="270"/>
    </location>
</feature>
<evidence type="ECO:0000313" key="6">
    <source>
        <dbReference type="EMBL" id="PLW10421.1"/>
    </source>
</evidence>
<dbReference type="SMART" id="SM00154">
    <property type="entry name" value="ZnF_AN1"/>
    <property type="match status" value="1"/>
</dbReference>
<feature type="region of interest" description="Disordered" evidence="4">
    <location>
        <begin position="138"/>
        <end position="157"/>
    </location>
</feature>
<reference evidence="6 7" key="1">
    <citation type="submission" date="2017-11" db="EMBL/GenBank/DDBJ databases">
        <title>De novo assembly and phasing of dikaryotic genomes from two isolates of Puccinia coronata f. sp. avenae, the causal agent of oat crown rust.</title>
        <authorList>
            <person name="Miller M.E."/>
            <person name="Zhang Y."/>
            <person name="Omidvar V."/>
            <person name="Sperschneider J."/>
            <person name="Schwessinger B."/>
            <person name="Raley C."/>
            <person name="Palmer J.M."/>
            <person name="Garnica D."/>
            <person name="Upadhyaya N."/>
            <person name="Rathjen J."/>
            <person name="Taylor J.M."/>
            <person name="Park R.F."/>
            <person name="Dodds P.N."/>
            <person name="Hirsch C.D."/>
            <person name="Kianian S.F."/>
            <person name="Figueroa M."/>
        </authorList>
    </citation>
    <scope>NUCLEOTIDE SEQUENCE [LARGE SCALE GENOMIC DNA]</scope>
    <source>
        <strain evidence="6">12SD80</strain>
    </source>
</reference>
<name>A0A2N5SAY2_9BASI</name>
<evidence type="ECO:0000256" key="4">
    <source>
        <dbReference type="SAM" id="MobiDB-lite"/>
    </source>
</evidence>